<reference evidence="7 8" key="1">
    <citation type="submission" date="2015-01" db="EMBL/GenBank/DDBJ databases">
        <title>The Genome Sequence of Ochroconis gallopava CBS43764.</title>
        <authorList>
            <consortium name="The Broad Institute Genomics Platform"/>
            <person name="Cuomo C."/>
            <person name="de Hoog S."/>
            <person name="Gorbushina A."/>
            <person name="Stielow B."/>
            <person name="Teixiera M."/>
            <person name="Abouelleil A."/>
            <person name="Chapman S.B."/>
            <person name="Priest M."/>
            <person name="Young S.K."/>
            <person name="Wortman J."/>
            <person name="Nusbaum C."/>
            <person name="Birren B."/>
        </authorList>
    </citation>
    <scope>NUCLEOTIDE SEQUENCE [LARGE SCALE GENOMIC DNA]</scope>
    <source>
        <strain evidence="7 8">CBS 43764</strain>
    </source>
</reference>
<dbReference type="InterPro" id="IPR006151">
    <property type="entry name" value="Shikm_DH/Glu-tRNA_Rdtase"/>
</dbReference>
<organism evidence="7 8">
    <name type="scientific">Verruconis gallopava</name>
    <dbReference type="NCBI Taxonomy" id="253628"/>
    <lineage>
        <taxon>Eukaryota</taxon>
        <taxon>Fungi</taxon>
        <taxon>Dikarya</taxon>
        <taxon>Ascomycota</taxon>
        <taxon>Pezizomycotina</taxon>
        <taxon>Dothideomycetes</taxon>
        <taxon>Pleosporomycetidae</taxon>
        <taxon>Venturiales</taxon>
        <taxon>Sympoventuriaceae</taxon>
        <taxon>Verruconis</taxon>
    </lineage>
</organism>
<gene>
    <name evidence="7" type="ORF">PV09_01110</name>
</gene>
<dbReference type="CDD" id="cd01065">
    <property type="entry name" value="NAD_bind_Shikimate_DH"/>
    <property type="match status" value="1"/>
</dbReference>
<dbReference type="SUPFAM" id="SSF53223">
    <property type="entry name" value="Aminoacid dehydrogenase-like, N-terminal domain"/>
    <property type="match status" value="1"/>
</dbReference>
<dbReference type="PANTHER" id="PTHR21090">
    <property type="entry name" value="AROM/DEHYDROQUINATE SYNTHASE"/>
    <property type="match status" value="1"/>
</dbReference>
<proteinExistence type="inferred from homology"/>
<dbReference type="InterPro" id="IPR036291">
    <property type="entry name" value="NAD(P)-bd_dom_sf"/>
</dbReference>
<dbReference type="InterPro" id="IPR041121">
    <property type="entry name" value="SDH_C"/>
</dbReference>
<dbReference type="Gene3D" id="3.40.50.300">
    <property type="entry name" value="P-loop containing nucleotide triphosphate hydrolases"/>
    <property type="match status" value="1"/>
</dbReference>
<evidence type="ECO:0000259" key="4">
    <source>
        <dbReference type="Pfam" id="PF01488"/>
    </source>
</evidence>
<dbReference type="Gene3D" id="3.40.50.720">
    <property type="entry name" value="NAD(P)-binding Rossmann-like Domain"/>
    <property type="match status" value="1"/>
</dbReference>
<dbReference type="SUPFAM" id="SSF51735">
    <property type="entry name" value="NAD(P)-binding Rossmann-fold domains"/>
    <property type="match status" value="1"/>
</dbReference>
<evidence type="ECO:0000313" key="8">
    <source>
        <dbReference type="Proteomes" id="UP000053259"/>
    </source>
</evidence>
<dbReference type="InterPro" id="IPR013708">
    <property type="entry name" value="Shikimate_DH-bd_N"/>
</dbReference>
<feature type="domain" description="Quinate/shikimate 5-dehydrogenase/glutamyl-tRNA reductase" evidence="4">
    <location>
        <begin position="669"/>
        <end position="715"/>
    </location>
</feature>
<dbReference type="SUPFAM" id="SSF51569">
    <property type="entry name" value="Aldolase"/>
    <property type="match status" value="1"/>
</dbReference>
<dbReference type="InParanoid" id="A0A0D2BA58"/>
<dbReference type="Gene3D" id="3.40.50.10860">
    <property type="entry name" value="Leucine Dehydrogenase, chain A, domain 1"/>
    <property type="match status" value="1"/>
</dbReference>
<dbReference type="Pfam" id="PF08501">
    <property type="entry name" value="Shikimate_dh_N"/>
    <property type="match status" value="1"/>
</dbReference>
<sequence>MATAAIGTKRSYASMNGRAIDSLRPQKQLHAPSSSPSRTSSPSQPGGQPSQPTSANGIYSPSAGNRSRLLPRVFDPDASLIIVGARGTGKSSLGVIAASTLQRRLVETDFIFRHMTGQSTTAYRKAFGSAQYQQKALEVLESILENHSTHCVIVCGLLSLSKEAQVTLARYATTHPIVHVVRDIESIQAYLGLDQSRVLDMVHSAEKLFRTCSNLEFFNISNDHGDLLQDPDALADSTGMPRHSTPHLTLKKAERCFLKFLALATSIQNSPAIGKVFPLSQVAVESRHYTYAMRLSTRQLENSKIDAEKLEEGVDAFEVKVDGDVASITAVSKAIAELRKRTIVPIIYHVPWNHLSGEDILQRSRYIDLVGHGLRLASEYVTLNLILADEDLTALLASKGKAKMIAHFYSDDPATQDWSHPTWIDAYRRAQRLGFDIVRLCWPAQRMEDNFQIQAFRSRIADLPGPHLPLIAYNTGPLGRTSACFNPILQPVTHKEFIDVSGEPHRPEISAIDATKALFSSFVFEPLNFYILGASSSYSLSPAMHNAAYTVCGMSHKYKTFQTSDLNELRTLINDPQFGGCSISLPFKLEVMNLMHNISSHAKAIGAINTVIALRESETGSISPENVEFFKARNRAGPVKSLYGENTDWIGIRACVRRGLSPANAVSPKTTMLVIGAGGMARAAIYAVLQLGVRNIVVYNRTKVNAEKLVAHYQGLFEDKMKGRPSPLGISMRNDTQLQFHCLSSTDEQWPEGFSQPTIVVSCIPTHRIGDVPSPEFVLPEHWLQSPTGGVVMEVAYRNIRTPLLEQIRSKAAQGWVTMDGLDLLPEQAFAQFELFTGRRAPRRLMRAEVLKGYRDEHGRPDPELIERRLAQINDQDP</sequence>
<dbReference type="InterPro" id="IPR013785">
    <property type="entry name" value="Aldolase_TIM"/>
</dbReference>
<keyword evidence="8" id="KW-1185">Reference proteome</keyword>
<dbReference type="GO" id="GO:0003855">
    <property type="term" value="F:3-dehydroquinate dehydratase activity"/>
    <property type="evidence" value="ECO:0007669"/>
    <property type="project" value="InterPro"/>
</dbReference>
<dbReference type="Proteomes" id="UP000053259">
    <property type="component" value="Unassembled WGS sequence"/>
</dbReference>
<dbReference type="Pfam" id="PF01487">
    <property type="entry name" value="DHquinase_I"/>
    <property type="match status" value="1"/>
</dbReference>
<dbReference type="OrthoDB" id="4415835at2759"/>
<feature type="compositionally biased region" description="Basic and acidic residues" evidence="3">
    <location>
        <begin position="857"/>
        <end position="870"/>
    </location>
</feature>
<dbReference type="EMBL" id="KN847531">
    <property type="protein sequence ID" value="KIW08179.1"/>
    <property type="molecule type" value="Genomic_DNA"/>
</dbReference>
<dbReference type="InterPro" id="IPR031322">
    <property type="entry name" value="Shikimate/glucono_kinase"/>
</dbReference>
<dbReference type="FunFam" id="3.40.50.720:FF:000386">
    <property type="entry name" value="Quinate repressor protein"/>
    <property type="match status" value="1"/>
</dbReference>
<dbReference type="Pfam" id="PF01202">
    <property type="entry name" value="SKI"/>
    <property type="match status" value="1"/>
</dbReference>
<dbReference type="GeneID" id="27309083"/>
<comment type="similarity">
    <text evidence="2">In the N-terminal section; belongs to the shikimate kinase family.</text>
</comment>
<protein>
    <submittedName>
        <fullName evidence="7">Uncharacterized protein</fullName>
    </submittedName>
</protein>
<dbReference type="GO" id="GO:0009423">
    <property type="term" value="P:chorismate biosynthetic process"/>
    <property type="evidence" value="ECO:0007669"/>
    <property type="project" value="TreeGrafter"/>
</dbReference>
<feature type="compositionally biased region" description="Low complexity" evidence="3">
    <location>
        <begin position="32"/>
        <end position="54"/>
    </location>
</feature>
<dbReference type="RefSeq" id="XP_016218048.1">
    <property type="nucleotide sequence ID" value="XM_016353953.1"/>
</dbReference>
<dbReference type="SUPFAM" id="SSF52540">
    <property type="entry name" value="P-loop containing nucleoside triphosphate hydrolases"/>
    <property type="match status" value="1"/>
</dbReference>
<evidence type="ECO:0000259" key="6">
    <source>
        <dbReference type="Pfam" id="PF18317"/>
    </source>
</evidence>
<dbReference type="PANTHER" id="PTHR21090:SF27">
    <property type="entry name" value="QUINATE REPRESSOR PROTEIN"/>
    <property type="match status" value="1"/>
</dbReference>
<dbReference type="GO" id="GO:0004764">
    <property type="term" value="F:shikimate 3-dehydrogenase (NADP+) activity"/>
    <property type="evidence" value="ECO:0007669"/>
    <property type="project" value="InterPro"/>
</dbReference>
<dbReference type="AlphaFoldDB" id="A0A0D2BA58"/>
<comment type="similarity">
    <text evidence="1">In the 2nd section; belongs to the type-I 3-dehydroquinase family.</text>
</comment>
<feature type="domain" description="Shikimate dehydrogenase substrate binding N-terminal" evidence="5">
    <location>
        <begin position="532"/>
        <end position="611"/>
    </location>
</feature>
<dbReference type="GO" id="GO:0003866">
    <property type="term" value="F:3-phosphoshikimate 1-carboxyvinyltransferase activity"/>
    <property type="evidence" value="ECO:0007669"/>
    <property type="project" value="TreeGrafter"/>
</dbReference>
<evidence type="ECO:0000256" key="3">
    <source>
        <dbReference type="SAM" id="MobiDB-lite"/>
    </source>
</evidence>
<dbReference type="InterPro" id="IPR046346">
    <property type="entry name" value="Aminoacid_DH-like_N_sf"/>
</dbReference>
<dbReference type="VEuPathDB" id="FungiDB:PV09_01110"/>
<feature type="region of interest" description="Disordered" evidence="3">
    <location>
        <begin position="1"/>
        <end position="62"/>
    </location>
</feature>
<dbReference type="Pfam" id="PF18317">
    <property type="entry name" value="SDH_C"/>
    <property type="match status" value="1"/>
</dbReference>
<feature type="domain" description="SDH C-terminal" evidence="6">
    <location>
        <begin position="821"/>
        <end position="851"/>
    </location>
</feature>
<evidence type="ECO:0000256" key="2">
    <source>
        <dbReference type="ARBA" id="ARBA00009349"/>
    </source>
</evidence>
<evidence type="ECO:0000256" key="1">
    <source>
        <dbReference type="ARBA" id="ARBA00006477"/>
    </source>
</evidence>
<dbReference type="InterPro" id="IPR001381">
    <property type="entry name" value="DHquinase_I"/>
</dbReference>
<dbReference type="CDD" id="cd00502">
    <property type="entry name" value="DHQase_I"/>
    <property type="match status" value="1"/>
</dbReference>
<evidence type="ECO:0000259" key="5">
    <source>
        <dbReference type="Pfam" id="PF08501"/>
    </source>
</evidence>
<dbReference type="STRING" id="253628.A0A0D2BA58"/>
<dbReference type="HOGENOM" id="CLU_008871_0_1_1"/>
<dbReference type="InterPro" id="IPR027417">
    <property type="entry name" value="P-loop_NTPase"/>
</dbReference>
<dbReference type="Pfam" id="PF01488">
    <property type="entry name" value="Shikimate_DH"/>
    <property type="match status" value="1"/>
</dbReference>
<dbReference type="Gene3D" id="3.20.20.70">
    <property type="entry name" value="Aldolase class I"/>
    <property type="match status" value="1"/>
</dbReference>
<name>A0A0D2BA58_9PEZI</name>
<accession>A0A0D2BA58</accession>
<feature type="region of interest" description="Disordered" evidence="3">
    <location>
        <begin position="857"/>
        <end position="878"/>
    </location>
</feature>
<evidence type="ECO:0000313" key="7">
    <source>
        <dbReference type="EMBL" id="KIW08179.1"/>
    </source>
</evidence>